<feature type="chain" id="PRO_5016382503" description="PilZ domain-containing protein" evidence="3">
    <location>
        <begin position="34"/>
        <end position="298"/>
    </location>
</feature>
<feature type="signal peptide" evidence="3">
    <location>
        <begin position="1"/>
        <end position="33"/>
    </location>
</feature>
<protein>
    <recommendedName>
        <fullName evidence="6">PilZ domain-containing protein</fullName>
    </recommendedName>
</protein>
<accession>A0A316GRB8</accession>
<reference evidence="4 5" key="1">
    <citation type="submission" date="2018-05" db="EMBL/GenBank/DDBJ databases">
        <title>Genomic Encyclopedia of Type Strains, Phase IV (KMG-IV): sequencing the most valuable type-strain genomes for metagenomic binning, comparative biology and taxonomic classification.</title>
        <authorList>
            <person name="Goeker M."/>
        </authorList>
    </citation>
    <scope>NUCLEOTIDE SEQUENCE [LARGE SCALE GENOMIC DNA]</scope>
    <source>
        <strain evidence="4 5">DSM 103371</strain>
    </source>
</reference>
<proteinExistence type="predicted"/>
<organism evidence="4 5">
    <name type="scientific">Silicimonas algicola</name>
    <dbReference type="NCBI Taxonomy" id="1826607"/>
    <lineage>
        <taxon>Bacteria</taxon>
        <taxon>Pseudomonadati</taxon>
        <taxon>Pseudomonadota</taxon>
        <taxon>Alphaproteobacteria</taxon>
        <taxon>Rhodobacterales</taxon>
        <taxon>Paracoccaceae</taxon>
    </lineage>
</organism>
<evidence type="ECO:0000256" key="2">
    <source>
        <dbReference type="SAM" id="Phobius"/>
    </source>
</evidence>
<evidence type="ECO:0000313" key="4">
    <source>
        <dbReference type="EMBL" id="PWK57537.1"/>
    </source>
</evidence>
<keyword evidence="2" id="KW-1133">Transmembrane helix</keyword>
<dbReference type="AlphaFoldDB" id="A0A316GRB8"/>
<sequence>MAYDRHAPRAAVLNMFPRILALLALLFTEPATAGTGCEAATSLARIHDRYHAIVVDDPNLAARSAAQLLAALPGTSAIALAARLPPETDLDVERLDRILAAAHSLSRDFVTGHPASMAARAPRRDNVAWLARAVRATGCVPRFETAGPEEEEGAQGGLASTGHTGNAAVSRATNLWPLLSATGIAALAVLVYIVRTSRPYRIAEVERLPRHFTTIAIDVAYETPARGPQSIRLTALDISSGGMKLAWENAPPRGTALSVRLPQGERAASIVWSSAWYAGIMFDQHIPQDELAPLISAV</sequence>
<evidence type="ECO:0000256" key="3">
    <source>
        <dbReference type="SAM" id="SignalP"/>
    </source>
</evidence>
<dbReference type="EMBL" id="QGGV01000002">
    <property type="protein sequence ID" value="PWK57537.1"/>
    <property type="molecule type" value="Genomic_DNA"/>
</dbReference>
<name>A0A316GRB8_9RHOB</name>
<dbReference type="RefSeq" id="WP_109758142.1">
    <property type="nucleotide sequence ID" value="NZ_CP034588.1"/>
</dbReference>
<evidence type="ECO:0000313" key="5">
    <source>
        <dbReference type="Proteomes" id="UP000245390"/>
    </source>
</evidence>
<keyword evidence="2" id="KW-0472">Membrane</keyword>
<dbReference type="Proteomes" id="UP000245390">
    <property type="component" value="Unassembled WGS sequence"/>
</dbReference>
<keyword evidence="2" id="KW-0812">Transmembrane</keyword>
<feature type="region of interest" description="Disordered" evidence="1">
    <location>
        <begin position="143"/>
        <end position="164"/>
    </location>
</feature>
<evidence type="ECO:0008006" key="6">
    <source>
        <dbReference type="Google" id="ProtNLM"/>
    </source>
</evidence>
<gene>
    <name evidence="4" type="ORF">C8D95_102181</name>
</gene>
<evidence type="ECO:0000256" key="1">
    <source>
        <dbReference type="SAM" id="MobiDB-lite"/>
    </source>
</evidence>
<keyword evidence="5" id="KW-1185">Reference proteome</keyword>
<comment type="caution">
    <text evidence="4">The sequence shown here is derived from an EMBL/GenBank/DDBJ whole genome shotgun (WGS) entry which is preliminary data.</text>
</comment>
<keyword evidence="3" id="KW-0732">Signal</keyword>
<feature type="transmembrane region" description="Helical" evidence="2">
    <location>
        <begin position="175"/>
        <end position="194"/>
    </location>
</feature>